<comment type="caution">
    <text evidence="1">The sequence shown here is derived from an EMBL/GenBank/DDBJ whole genome shotgun (WGS) entry which is preliminary data.</text>
</comment>
<dbReference type="RefSeq" id="WP_089938355.1">
    <property type="nucleotide sequence ID" value="NZ_CAKOEX010000003.1"/>
</dbReference>
<evidence type="ECO:0008006" key="3">
    <source>
        <dbReference type="Google" id="ProtNLM"/>
    </source>
</evidence>
<evidence type="ECO:0000313" key="2">
    <source>
        <dbReference type="Proteomes" id="UP000245433"/>
    </source>
</evidence>
<evidence type="ECO:0000313" key="1">
    <source>
        <dbReference type="EMBL" id="PVY85122.1"/>
    </source>
</evidence>
<gene>
    <name evidence="1" type="ORF">C7384_103147</name>
</gene>
<dbReference type="AlphaFoldDB" id="A0A2U1DC42"/>
<sequence length="111" mass="12923">MQNSVTQPLSISWTRPKIKPLLKYIWSKFQVPVLNKQLTSAEIIQRLELAVNLQIPVKLQMNQSFYSETTSEYYGQLHQTVAGDLYIYLLNKRQPLLINPALIRHLILESN</sequence>
<dbReference type="EMBL" id="QEKT01000003">
    <property type="protein sequence ID" value="PVY85122.1"/>
    <property type="molecule type" value="Genomic_DNA"/>
</dbReference>
<accession>A0A2U1DC42</accession>
<organism evidence="1 2">
    <name type="scientific">Convivina intestini</name>
    <dbReference type="NCBI Taxonomy" id="1505726"/>
    <lineage>
        <taxon>Bacteria</taxon>
        <taxon>Bacillati</taxon>
        <taxon>Bacillota</taxon>
        <taxon>Bacilli</taxon>
        <taxon>Lactobacillales</taxon>
        <taxon>Lactobacillaceae</taxon>
        <taxon>Convivina</taxon>
    </lineage>
</organism>
<reference evidence="1 2" key="1">
    <citation type="submission" date="2018-04" db="EMBL/GenBank/DDBJ databases">
        <title>Genomic Encyclopedia of Type Strains, Phase IV (KMG-IV): sequencing the most valuable type-strain genomes for metagenomic binning, comparative biology and taxonomic classification.</title>
        <authorList>
            <person name="Goeker M."/>
        </authorList>
    </citation>
    <scope>NUCLEOTIDE SEQUENCE [LARGE SCALE GENOMIC DNA]</scope>
    <source>
        <strain evidence="1 2">DSM 28795</strain>
    </source>
</reference>
<name>A0A2U1DC42_9LACO</name>
<protein>
    <recommendedName>
        <fullName evidence="3">YolD-like protein</fullName>
    </recommendedName>
</protein>
<dbReference type="Proteomes" id="UP000245433">
    <property type="component" value="Unassembled WGS sequence"/>
</dbReference>
<proteinExistence type="predicted"/>
<keyword evidence="2" id="KW-1185">Reference proteome</keyword>